<protein>
    <submittedName>
        <fullName evidence="7">Fungal-specific transcription factor domain-containing protein</fullName>
    </submittedName>
</protein>
<keyword evidence="8" id="KW-1185">Reference proteome</keyword>
<dbReference type="CDD" id="cd00067">
    <property type="entry name" value="GAL4"/>
    <property type="match status" value="1"/>
</dbReference>
<feature type="domain" description="Zn(2)-C6 fungal-type" evidence="6">
    <location>
        <begin position="18"/>
        <end position="50"/>
    </location>
</feature>
<comment type="caution">
    <text evidence="7">The sequence shown here is derived from an EMBL/GenBank/DDBJ whole genome shotgun (WGS) entry which is preliminary data.</text>
</comment>
<evidence type="ECO:0000256" key="5">
    <source>
        <dbReference type="ARBA" id="ARBA00023242"/>
    </source>
</evidence>
<evidence type="ECO:0000256" key="1">
    <source>
        <dbReference type="ARBA" id="ARBA00022723"/>
    </source>
</evidence>
<dbReference type="PROSITE" id="PS00463">
    <property type="entry name" value="ZN2_CY6_FUNGAL_1"/>
    <property type="match status" value="1"/>
</dbReference>
<dbReference type="Pfam" id="PF00172">
    <property type="entry name" value="Zn_clus"/>
    <property type="match status" value="1"/>
</dbReference>
<keyword evidence="3" id="KW-0238">DNA-binding</keyword>
<keyword evidence="4" id="KW-0804">Transcription</keyword>
<dbReference type="GO" id="GO:0003677">
    <property type="term" value="F:DNA binding"/>
    <property type="evidence" value="ECO:0007669"/>
    <property type="project" value="UniProtKB-KW"/>
</dbReference>
<dbReference type="InterPro" id="IPR036864">
    <property type="entry name" value="Zn2-C6_fun-type_DNA-bd_sf"/>
</dbReference>
<evidence type="ECO:0000313" key="7">
    <source>
        <dbReference type="EMBL" id="KAJ5538479.1"/>
    </source>
</evidence>
<proteinExistence type="predicted"/>
<dbReference type="CDD" id="cd12148">
    <property type="entry name" value="fungal_TF_MHR"/>
    <property type="match status" value="1"/>
</dbReference>
<dbReference type="InterPro" id="IPR052761">
    <property type="entry name" value="Fungal_Detox/Toxin_TFs"/>
</dbReference>
<evidence type="ECO:0000256" key="4">
    <source>
        <dbReference type="ARBA" id="ARBA00023163"/>
    </source>
</evidence>
<dbReference type="SMART" id="SM00066">
    <property type="entry name" value="GAL4"/>
    <property type="match status" value="1"/>
</dbReference>
<evidence type="ECO:0000256" key="3">
    <source>
        <dbReference type="ARBA" id="ARBA00023125"/>
    </source>
</evidence>
<keyword evidence="1" id="KW-0479">Metal-binding</keyword>
<dbReference type="Gene3D" id="4.10.240.10">
    <property type="entry name" value="Zn(2)-C6 fungal-type DNA-binding domain"/>
    <property type="match status" value="1"/>
</dbReference>
<evidence type="ECO:0000256" key="2">
    <source>
        <dbReference type="ARBA" id="ARBA00023015"/>
    </source>
</evidence>
<dbReference type="PROSITE" id="PS50048">
    <property type="entry name" value="ZN2_CY6_FUNGAL_2"/>
    <property type="match status" value="1"/>
</dbReference>
<sequence>MPPAEKATHTRRYRSAVACQACRQRKVRCSWSITGVPCAGCAQDGSQCIVDKKAKSAKTGSQITTHHQDHSSDSAPLNSTVGIDHDPAVDIVDESPQIDLMRIDLGQSAPEFNDLQYEEGDRSDRTAKALGQQRRVGETYFYTDDRTDPTSVLHTCYTEQSVPKSFLTPTVVTELSDEDRDFLAKKGVYSLPKSETCDALVAAYCLYVHPIVPAIEVDDLLVHHRAGKLHEYNLCLLWSIFSAAANFISNDSIKAEGYAFRVVMKNTYYSRAKCMYRNGNERSKIVLLQSSLLLGLYHADIDEYNQPWYWTGIAISSCQILGLDHNNASSKNSSSITDRQRSFWRRLWWSCFFRDRWLSLAMGTHARIKLEGCDTPFPSPDDLLYDVVGLQEDTARAYLPGDMKRLAKYWVMLISLTRQLGDVLDIKHQNLRPRLSCQEINAFEKRLTQCDLPDQYEAGLTRVSRFYSNHVHLHYQALTITFYCSFGIQNPLDLQLTENGDWQHRMRLRANAAACRTNEILGTLVQERLLQFAGAMTASLLIPAMQTHLQQCKFGNDLSKRVGLNKLEVCMLVMEELQEVYAVASMYRRLFTKAIDQIFPGYLAPTTKPNTADINIVQEDVVRKQGSNDGVLFSDAEALDSDSGNLINPLMEEVLFRGFWANTE</sequence>
<dbReference type="Pfam" id="PF04082">
    <property type="entry name" value="Fungal_trans"/>
    <property type="match status" value="1"/>
</dbReference>
<dbReference type="Proteomes" id="UP001220324">
    <property type="component" value="Unassembled WGS sequence"/>
</dbReference>
<accession>A0AAD6CW22</accession>
<organism evidence="7 8">
    <name type="scientific">Penicillium frequentans</name>
    <dbReference type="NCBI Taxonomy" id="3151616"/>
    <lineage>
        <taxon>Eukaryota</taxon>
        <taxon>Fungi</taxon>
        <taxon>Dikarya</taxon>
        <taxon>Ascomycota</taxon>
        <taxon>Pezizomycotina</taxon>
        <taxon>Eurotiomycetes</taxon>
        <taxon>Eurotiomycetidae</taxon>
        <taxon>Eurotiales</taxon>
        <taxon>Aspergillaceae</taxon>
        <taxon>Penicillium</taxon>
    </lineage>
</organism>
<dbReference type="InterPro" id="IPR007219">
    <property type="entry name" value="XnlR_reg_dom"/>
</dbReference>
<dbReference type="GO" id="GO:0006351">
    <property type="term" value="P:DNA-templated transcription"/>
    <property type="evidence" value="ECO:0007669"/>
    <property type="project" value="InterPro"/>
</dbReference>
<evidence type="ECO:0000313" key="8">
    <source>
        <dbReference type="Proteomes" id="UP001220324"/>
    </source>
</evidence>
<name>A0AAD6CW22_9EURO</name>
<evidence type="ECO:0000259" key="6">
    <source>
        <dbReference type="PROSITE" id="PS50048"/>
    </source>
</evidence>
<dbReference type="GO" id="GO:0008270">
    <property type="term" value="F:zinc ion binding"/>
    <property type="evidence" value="ECO:0007669"/>
    <property type="project" value="InterPro"/>
</dbReference>
<dbReference type="PANTHER" id="PTHR47425:SF3">
    <property type="entry name" value="ZN(II)2CYS6 TRANSCRIPTION FACTOR (EUROFUNG)"/>
    <property type="match status" value="1"/>
</dbReference>
<dbReference type="PANTHER" id="PTHR47425">
    <property type="entry name" value="FARB-RELATED"/>
    <property type="match status" value="1"/>
</dbReference>
<dbReference type="InterPro" id="IPR001138">
    <property type="entry name" value="Zn2Cys6_DnaBD"/>
</dbReference>
<dbReference type="AlphaFoldDB" id="A0AAD6CW22"/>
<dbReference type="EMBL" id="JAQIZZ010000006">
    <property type="protein sequence ID" value="KAJ5538479.1"/>
    <property type="molecule type" value="Genomic_DNA"/>
</dbReference>
<keyword evidence="5" id="KW-0539">Nucleus</keyword>
<dbReference type="GO" id="GO:0000981">
    <property type="term" value="F:DNA-binding transcription factor activity, RNA polymerase II-specific"/>
    <property type="evidence" value="ECO:0007669"/>
    <property type="project" value="InterPro"/>
</dbReference>
<gene>
    <name evidence="7" type="ORF">N7494_007958</name>
</gene>
<reference evidence="7 8" key="1">
    <citation type="journal article" date="2023" name="IMA Fungus">
        <title>Comparative genomic study of the Penicillium genus elucidates a diverse pangenome and 15 lateral gene transfer events.</title>
        <authorList>
            <person name="Petersen C."/>
            <person name="Sorensen T."/>
            <person name="Nielsen M.R."/>
            <person name="Sondergaard T.E."/>
            <person name="Sorensen J.L."/>
            <person name="Fitzpatrick D.A."/>
            <person name="Frisvad J.C."/>
            <person name="Nielsen K.L."/>
        </authorList>
    </citation>
    <scope>NUCLEOTIDE SEQUENCE [LARGE SCALE GENOMIC DNA]</scope>
    <source>
        <strain evidence="7 8">IBT 35679</strain>
    </source>
</reference>
<dbReference type="SMART" id="SM00906">
    <property type="entry name" value="Fungal_trans"/>
    <property type="match status" value="1"/>
</dbReference>
<keyword evidence="2" id="KW-0805">Transcription regulation</keyword>
<dbReference type="SUPFAM" id="SSF57701">
    <property type="entry name" value="Zn2/Cys6 DNA-binding domain"/>
    <property type="match status" value="1"/>
</dbReference>